<dbReference type="SUPFAM" id="SSF117916">
    <property type="entry name" value="Fe-S cluster assembly (FSCA) domain-like"/>
    <property type="match status" value="1"/>
</dbReference>
<name>A0A3B0SWE8_9ZZZZ</name>
<dbReference type="PANTHER" id="PTHR11178">
    <property type="entry name" value="IRON-SULFUR CLUSTER SCAFFOLD PROTEIN NFU-RELATED"/>
    <property type="match status" value="1"/>
</dbReference>
<feature type="domain" description="NIF system FeS cluster assembly NifU C-terminal" evidence="1">
    <location>
        <begin position="124"/>
        <end position="190"/>
    </location>
</feature>
<accession>A0A3B0SWE8</accession>
<dbReference type="PANTHER" id="PTHR11178:SF51">
    <property type="entry name" value="FE_S BIOGENESIS PROTEIN NFUA"/>
    <property type="match status" value="1"/>
</dbReference>
<dbReference type="EMBL" id="UOEK01000456">
    <property type="protein sequence ID" value="VAW08323.1"/>
    <property type="molecule type" value="Genomic_DNA"/>
</dbReference>
<dbReference type="InterPro" id="IPR000361">
    <property type="entry name" value="ATAP_core_dom"/>
</dbReference>
<dbReference type="GO" id="GO:0016226">
    <property type="term" value="P:iron-sulfur cluster assembly"/>
    <property type="evidence" value="ECO:0007669"/>
    <property type="project" value="InterPro"/>
</dbReference>
<dbReference type="Gene3D" id="3.30.300.130">
    <property type="entry name" value="Fe-S cluster assembly (FSCA)"/>
    <property type="match status" value="1"/>
</dbReference>
<dbReference type="Pfam" id="PF01106">
    <property type="entry name" value="NifU"/>
    <property type="match status" value="1"/>
</dbReference>
<dbReference type="GO" id="GO:0051536">
    <property type="term" value="F:iron-sulfur cluster binding"/>
    <property type="evidence" value="ECO:0007669"/>
    <property type="project" value="InterPro"/>
</dbReference>
<proteinExistence type="predicted"/>
<dbReference type="InterPro" id="IPR001075">
    <property type="entry name" value="NIF_FeS_clus_asmbl_NifU_C"/>
</dbReference>
<gene>
    <name evidence="3" type="ORF">MNBD_ACTINO02-2903</name>
</gene>
<reference evidence="3" key="1">
    <citation type="submission" date="2018-06" db="EMBL/GenBank/DDBJ databases">
        <authorList>
            <person name="Zhirakovskaya E."/>
        </authorList>
    </citation>
    <scope>NUCLEOTIDE SEQUENCE</scope>
</reference>
<dbReference type="GO" id="GO:0005506">
    <property type="term" value="F:iron ion binding"/>
    <property type="evidence" value="ECO:0007669"/>
    <property type="project" value="InterPro"/>
</dbReference>
<dbReference type="AlphaFoldDB" id="A0A3B0SWE8"/>
<dbReference type="InterPro" id="IPR034904">
    <property type="entry name" value="FSCA_dom_sf"/>
</dbReference>
<sequence length="204" mass="21956">MDTSTEPVIEITDEALEQITALRDQEAIPGLALGIRISGVGSQGFIYETAFLRPEDVDDDDHIEEHSTIPVAIPQESVDRLRGSVLDLTPDTGGLVLRNPNPATPPLGDPDEELELEGTVEERIRMLLEKRINPAIASHGGIATLTKVEVPLAYLELGGGCQGCGLAAMTLRQGIEATIKDQIPEIDEVVDVTNHDLGANPFYV</sequence>
<dbReference type="SUPFAM" id="SSF89360">
    <property type="entry name" value="HesB-like domain"/>
    <property type="match status" value="1"/>
</dbReference>
<organism evidence="3">
    <name type="scientific">hydrothermal vent metagenome</name>
    <dbReference type="NCBI Taxonomy" id="652676"/>
    <lineage>
        <taxon>unclassified sequences</taxon>
        <taxon>metagenomes</taxon>
        <taxon>ecological metagenomes</taxon>
    </lineage>
</organism>
<evidence type="ECO:0000313" key="3">
    <source>
        <dbReference type="EMBL" id="VAW08323.1"/>
    </source>
</evidence>
<protein>
    <recommendedName>
        <fullName evidence="4">NfuA Fe-S protein maturation</fullName>
    </recommendedName>
</protein>
<feature type="domain" description="Core" evidence="2">
    <location>
        <begin position="9"/>
        <end position="102"/>
    </location>
</feature>
<dbReference type="Pfam" id="PF01521">
    <property type="entry name" value="Fe-S_biosyn"/>
    <property type="match status" value="1"/>
</dbReference>
<evidence type="ECO:0008006" key="4">
    <source>
        <dbReference type="Google" id="ProtNLM"/>
    </source>
</evidence>
<dbReference type="Gene3D" id="2.60.300.12">
    <property type="entry name" value="HesB-like domain"/>
    <property type="match status" value="1"/>
</dbReference>
<evidence type="ECO:0000259" key="2">
    <source>
        <dbReference type="Pfam" id="PF01521"/>
    </source>
</evidence>
<evidence type="ECO:0000259" key="1">
    <source>
        <dbReference type="Pfam" id="PF01106"/>
    </source>
</evidence>
<dbReference type="InterPro" id="IPR035903">
    <property type="entry name" value="HesB-like_dom_sf"/>
</dbReference>